<dbReference type="HOGENOM" id="CLU_2290231_0_0_7"/>
<gene>
    <name evidence="2" type="ordered locus">Suden_1262</name>
</gene>
<organism evidence="2 3">
    <name type="scientific">Sulfurimonas denitrificans (strain ATCC 33889 / DSM 1251)</name>
    <name type="common">Thiomicrospira denitrificans (strain ATCC 33889 / DSM 1251)</name>
    <dbReference type="NCBI Taxonomy" id="326298"/>
    <lineage>
        <taxon>Bacteria</taxon>
        <taxon>Pseudomonadati</taxon>
        <taxon>Campylobacterota</taxon>
        <taxon>Epsilonproteobacteria</taxon>
        <taxon>Campylobacterales</taxon>
        <taxon>Sulfurimonadaceae</taxon>
        <taxon>Sulfurimonas</taxon>
    </lineage>
</organism>
<reference evidence="2 3" key="1">
    <citation type="journal article" date="2008" name="Appl. Environ. Microbiol.">
        <title>Genome of the epsilonproteobacterial chemolithoautotroph Sulfurimonas denitrificans.</title>
        <authorList>
            <person name="Sievert S.M."/>
            <person name="Scott K.M."/>
            <person name="Klotz M.G."/>
            <person name="Chain P.S.G."/>
            <person name="Hauser L.J."/>
            <person name="Hemp J."/>
            <person name="Huegler M."/>
            <person name="Land M."/>
            <person name="Lapidus A."/>
            <person name="Larimer F.W."/>
            <person name="Lucas S."/>
            <person name="Malfatti S.A."/>
            <person name="Meyer F."/>
            <person name="Paulsen I.T."/>
            <person name="Ren Q."/>
            <person name="Simon J."/>
            <person name="Bailey K."/>
            <person name="Diaz E."/>
            <person name="Fitzpatrick K.A."/>
            <person name="Glover B."/>
            <person name="Gwatney N."/>
            <person name="Korajkic A."/>
            <person name="Long A."/>
            <person name="Mobberley J.M."/>
            <person name="Pantry S.N."/>
            <person name="Pazder G."/>
            <person name="Peterson S."/>
            <person name="Quintanilla J.D."/>
            <person name="Sprinkle R."/>
            <person name="Stephens J."/>
            <person name="Thomas P."/>
            <person name="Vaughn R."/>
            <person name="Weber M.J."/>
            <person name="Wooten L.L."/>
        </authorList>
    </citation>
    <scope>NUCLEOTIDE SEQUENCE [LARGE SCALE GENOMIC DNA]</scope>
    <source>
        <strain evidence="3">ATCC 33889 / DSM 1251</strain>
    </source>
</reference>
<feature type="transmembrane region" description="Helical" evidence="1">
    <location>
        <begin position="12"/>
        <end position="32"/>
    </location>
</feature>
<name>Q30R41_SULDN</name>
<accession>Q30R41</accession>
<dbReference type="RefSeq" id="WP_011372892.1">
    <property type="nucleotide sequence ID" value="NC_007575.1"/>
</dbReference>
<keyword evidence="3" id="KW-1185">Reference proteome</keyword>
<proteinExistence type="predicted"/>
<evidence type="ECO:0000313" key="2">
    <source>
        <dbReference type="EMBL" id="ABB44540.1"/>
    </source>
</evidence>
<dbReference type="eggNOG" id="ENOG5032K64">
    <property type="taxonomic scope" value="Bacteria"/>
</dbReference>
<evidence type="ECO:0000256" key="1">
    <source>
        <dbReference type="SAM" id="Phobius"/>
    </source>
</evidence>
<keyword evidence="1" id="KW-1133">Transmembrane helix</keyword>
<protein>
    <submittedName>
        <fullName evidence="2">Uncharacterized protein</fullName>
    </submittedName>
</protein>
<keyword evidence="1" id="KW-0812">Transmembrane</keyword>
<dbReference type="STRING" id="326298.Suden_1262"/>
<dbReference type="EMBL" id="CP000153">
    <property type="protein sequence ID" value="ABB44540.1"/>
    <property type="molecule type" value="Genomic_DNA"/>
</dbReference>
<feature type="transmembrane region" description="Helical" evidence="1">
    <location>
        <begin position="52"/>
        <end position="80"/>
    </location>
</feature>
<dbReference type="Proteomes" id="UP000002714">
    <property type="component" value="Chromosome"/>
</dbReference>
<sequence>MIAGMHEQDFMAYMIFGLVLNFMFSILFGLYLSKNIGMQEMLTSKGDKEQSLLVSLSLFIPFAKMVITLYRVAILQIFFLNKGYSHKEFWIYITSNNLNKVD</sequence>
<evidence type="ECO:0000313" key="3">
    <source>
        <dbReference type="Proteomes" id="UP000002714"/>
    </source>
</evidence>
<dbReference type="KEGG" id="tdn:Suden_1262"/>
<dbReference type="OrthoDB" id="5334508at2"/>
<dbReference type="AlphaFoldDB" id="Q30R41"/>
<keyword evidence="1" id="KW-0472">Membrane</keyword>